<gene>
    <name evidence="3" type="ORF">ND2E_3845</name>
</gene>
<dbReference type="SUPFAM" id="SSF109854">
    <property type="entry name" value="DinB/YfiT-like putative metalloenzymes"/>
    <property type="match status" value="1"/>
</dbReference>
<proteinExistence type="inferred from homology"/>
<evidence type="ECO:0000256" key="1">
    <source>
        <dbReference type="ARBA" id="ARBA00008635"/>
    </source>
</evidence>
<dbReference type="RefSeq" id="WP_033094664.1">
    <property type="nucleotide sequence ID" value="NZ_JQED01000040.1"/>
</dbReference>
<dbReference type="InterPro" id="IPR034660">
    <property type="entry name" value="DinB/YfiT-like"/>
</dbReference>
<comment type="caution">
    <text evidence="3">The sequence shown here is derived from an EMBL/GenBank/DDBJ whole genome shotgun (WGS) entry which is preliminary data.</text>
</comment>
<protein>
    <submittedName>
        <fullName evidence="3">DinB family protein</fullName>
    </submittedName>
</protein>
<dbReference type="OrthoDB" id="1162179at2"/>
<dbReference type="Proteomes" id="UP000029843">
    <property type="component" value="Unassembled WGS sequence"/>
</dbReference>
<accession>A0A099KFY1</accession>
<organism evidence="3 4">
    <name type="scientific">Colwellia psychrerythraea</name>
    <name type="common">Vibrio psychroerythus</name>
    <dbReference type="NCBI Taxonomy" id="28229"/>
    <lineage>
        <taxon>Bacteria</taxon>
        <taxon>Pseudomonadati</taxon>
        <taxon>Pseudomonadota</taxon>
        <taxon>Gammaproteobacteria</taxon>
        <taxon>Alteromonadales</taxon>
        <taxon>Colwelliaceae</taxon>
        <taxon>Colwellia</taxon>
    </lineage>
</organism>
<reference evidence="3 4" key="1">
    <citation type="submission" date="2014-08" db="EMBL/GenBank/DDBJ databases">
        <title>Genomic and Phenotypic Diversity of Colwellia psychrerythraea strains from Disparate Marine Basins.</title>
        <authorList>
            <person name="Techtmann S.M."/>
            <person name="Stelling S.C."/>
            <person name="Utturkar S.M."/>
            <person name="Alshibli N."/>
            <person name="Harris A."/>
            <person name="Brown S.D."/>
            <person name="Hazen T.C."/>
        </authorList>
    </citation>
    <scope>NUCLEOTIDE SEQUENCE [LARGE SCALE GENOMIC DNA]</scope>
    <source>
        <strain evidence="3 4">ND2E</strain>
    </source>
</reference>
<dbReference type="GO" id="GO:0046872">
    <property type="term" value="F:metal ion binding"/>
    <property type="evidence" value="ECO:0007669"/>
    <property type="project" value="UniProtKB-KW"/>
</dbReference>
<dbReference type="Pfam" id="PF05163">
    <property type="entry name" value="DinB"/>
    <property type="match status" value="1"/>
</dbReference>
<dbReference type="PANTHER" id="PTHR39473">
    <property type="match status" value="1"/>
</dbReference>
<dbReference type="AlphaFoldDB" id="A0A099KFY1"/>
<sequence>MNKIISGSIESLEQMIDFITGLSDEAYKKAPKPLFNSSIGQHLRHILDVYMALMNSDNITEINYDIRRRGLDLETVRSEGLRELNLIYQWLSTLNPDVLTLSISIRSEVSVCSEQSAQMASSMGRELCFASSHLTHHLALMAAIAKFLGHEVNDEFGVAPTTATFLRSQQQKTDTCAP</sequence>
<dbReference type="InterPro" id="IPR007837">
    <property type="entry name" value="DinB"/>
</dbReference>
<keyword evidence="2" id="KW-0479">Metal-binding</keyword>
<evidence type="ECO:0000313" key="4">
    <source>
        <dbReference type="Proteomes" id="UP000029843"/>
    </source>
</evidence>
<dbReference type="PANTHER" id="PTHR39473:SF1">
    <property type="entry name" value="DINB-LIKE DOMAIN-CONTAINING PROTEIN"/>
    <property type="match status" value="1"/>
</dbReference>
<dbReference type="PATRIC" id="fig|28229.4.peg.3001"/>
<evidence type="ECO:0000313" key="3">
    <source>
        <dbReference type="EMBL" id="KGJ89654.1"/>
    </source>
</evidence>
<dbReference type="EMBL" id="JQED01000040">
    <property type="protein sequence ID" value="KGJ89654.1"/>
    <property type="molecule type" value="Genomic_DNA"/>
</dbReference>
<dbReference type="Gene3D" id="1.20.120.450">
    <property type="entry name" value="dinb family like domain"/>
    <property type="match status" value="1"/>
</dbReference>
<evidence type="ECO:0000256" key="2">
    <source>
        <dbReference type="ARBA" id="ARBA00022723"/>
    </source>
</evidence>
<name>A0A099KFY1_COLPS</name>
<comment type="similarity">
    <text evidence="1">Belongs to the DinB family.</text>
</comment>